<evidence type="ECO:0000256" key="3">
    <source>
        <dbReference type="ARBA" id="ARBA00022729"/>
    </source>
</evidence>
<dbReference type="GO" id="GO:0043190">
    <property type="term" value="C:ATP-binding cassette (ABC) transporter complex"/>
    <property type="evidence" value="ECO:0007669"/>
    <property type="project" value="InterPro"/>
</dbReference>
<dbReference type="InterPro" id="IPR023765">
    <property type="entry name" value="SBP_5_CS"/>
</dbReference>
<dbReference type="SUPFAM" id="SSF53850">
    <property type="entry name" value="Periplasmic binding protein-like II"/>
    <property type="match status" value="1"/>
</dbReference>
<dbReference type="InterPro" id="IPR030678">
    <property type="entry name" value="Peptide/Ni-bd"/>
</dbReference>
<organism evidence="5 6">
    <name type="scientific">Candidatus Jorgensenbacteria bacterium GW2011_GWA2_45_13</name>
    <dbReference type="NCBI Taxonomy" id="1618662"/>
    <lineage>
        <taxon>Bacteria</taxon>
        <taxon>Candidatus Joergenseniibacteriota</taxon>
    </lineage>
</organism>
<evidence type="ECO:0000256" key="2">
    <source>
        <dbReference type="ARBA" id="ARBA00022448"/>
    </source>
</evidence>
<dbReference type="EMBL" id="LCKF01000025">
    <property type="protein sequence ID" value="KKT90828.1"/>
    <property type="molecule type" value="Genomic_DNA"/>
</dbReference>
<proteinExistence type="inferred from homology"/>
<dbReference type="PANTHER" id="PTHR30290">
    <property type="entry name" value="PERIPLASMIC BINDING COMPONENT OF ABC TRANSPORTER"/>
    <property type="match status" value="1"/>
</dbReference>
<dbReference type="InterPro" id="IPR000914">
    <property type="entry name" value="SBP_5_dom"/>
</dbReference>
<dbReference type="Pfam" id="PF00496">
    <property type="entry name" value="SBP_bac_5"/>
    <property type="match status" value="1"/>
</dbReference>
<comment type="similarity">
    <text evidence="1">Belongs to the bacterial solute-binding protein 5 family.</text>
</comment>
<dbReference type="PIRSF" id="PIRSF002741">
    <property type="entry name" value="MppA"/>
    <property type="match status" value="1"/>
</dbReference>
<comment type="caution">
    <text evidence="5">The sequence shown here is derived from an EMBL/GenBank/DDBJ whole genome shotgun (WGS) entry which is preliminary data.</text>
</comment>
<dbReference type="GO" id="GO:1904680">
    <property type="term" value="F:peptide transmembrane transporter activity"/>
    <property type="evidence" value="ECO:0007669"/>
    <property type="project" value="TreeGrafter"/>
</dbReference>
<dbReference type="Gene3D" id="3.10.105.10">
    <property type="entry name" value="Dipeptide-binding Protein, Domain 3"/>
    <property type="match status" value="1"/>
</dbReference>
<dbReference type="GO" id="GO:0015833">
    <property type="term" value="P:peptide transport"/>
    <property type="evidence" value="ECO:0007669"/>
    <property type="project" value="TreeGrafter"/>
</dbReference>
<dbReference type="GO" id="GO:0042597">
    <property type="term" value="C:periplasmic space"/>
    <property type="evidence" value="ECO:0007669"/>
    <property type="project" value="UniProtKB-ARBA"/>
</dbReference>
<dbReference type="InterPro" id="IPR039424">
    <property type="entry name" value="SBP_5"/>
</dbReference>
<dbReference type="Gene3D" id="3.90.76.10">
    <property type="entry name" value="Dipeptide-binding Protein, Domain 1"/>
    <property type="match status" value="1"/>
</dbReference>
<gene>
    <name evidence="5" type="ORF">UW92_C0025G0010</name>
</gene>
<dbReference type="PANTHER" id="PTHR30290:SF9">
    <property type="entry name" value="OLIGOPEPTIDE-BINDING PROTEIN APPA"/>
    <property type="match status" value="1"/>
</dbReference>
<name>A0A0G1L4T2_9BACT</name>
<evidence type="ECO:0000313" key="5">
    <source>
        <dbReference type="EMBL" id="KKT90828.1"/>
    </source>
</evidence>
<evidence type="ECO:0000259" key="4">
    <source>
        <dbReference type="Pfam" id="PF00496"/>
    </source>
</evidence>
<evidence type="ECO:0000256" key="1">
    <source>
        <dbReference type="ARBA" id="ARBA00005695"/>
    </source>
</evidence>
<keyword evidence="3" id="KW-0732">Signal</keyword>
<dbReference type="PROSITE" id="PS01040">
    <property type="entry name" value="SBP_BACTERIAL_5"/>
    <property type="match status" value="1"/>
</dbReference>
<accession>A0A0G1L4T2</accession>
<dbReference type="Proteomes" id="UP000033966">
    <property type="component" value="Unassembled WGS sequence"/>
</dbReference>
<dbReference type="AlphaFoldDB" id="A0A0G1L4T2"/>
<evidence type="ECO:0000313" key="6">
    <source>
        <dbReference type="Proteomes" id="UP000033966"/>
    </source>
</evidence>
<feature type="domain" description="Solute-binding protein family 5" evidence="4">
    <location>
        <begin position="87"/>
        <end position="435"/>
    </location>
</feature>
<reference evidence="5 6" key="1">
    <citation type="journal article" date="2015" name="Nature">
        <title>rRNA introns, odd ribosomes, and small enigmatic genomes across a large radiation of phyla.</title>
        <authorList>
            <person name="Brown C.T."/>
            <person name="Hug L.A."/>
            <person name="Thomas B.C."/>
            <person name="Sharon I."/>
            <person name="Castelle C.J."/>
            <person name="Singh A."/>
            <person name="Wilkins M.J."/>
            <person name="Williams K.H."/>
            <person name="Banfield J.F."/>
        </authorList>
    </citation>
    <scope>NUCLEOTIDE SEQUENCE [LARGE SCALE GENOMIC DNA]</scope>
</reference>
<keyword evidence="2" id="KW-0813">Transport</keyword>
<dbReference type="Gene3D" id="3.40.190.10">
    <property type="entry name" value="Periplasmic binding protein-like II"/>
    <property type="match status" value="1"/>
</dbReference>
<sequence>MHFIKTLLRALNAKELKALIVAFALFSVAGVARIAVAVAEHSEFVPVAGGSYREGVVGQPVAINPLISNNATDQDIGALVYSTLYKLLANYSVEEGGRVFTVNLKENLKWSDGSPLTSDDVVFTVHTVEDPNTRSPFFKNWQGVVAERISELQVRFSLPVPYTFFLENVKRFPIIPKHIFGNIPPANISLSSYNLSPVGSGPYRFDIFNQRKDGFITEYRIIPNEFYAGKKPFIKNFSFLFFENEENLLNAFRLREINGFGSTVPSKNTLPASSQVITERIPMFRYYAVFFNQNNNPVLKNSDVRKALLLATPRERIANEVFGGDILSITGPVFSSSAGENDFGTYDPEAARGLIEKAKLDPITLNLTTPNIDFMQKTANILKQAWEDAGIGTVNVVSMDPKDTLNMAIKTNNYEALLFGNILENKSDLYPFWHSSQRMYPGLNLSLYQNSKADTIMENIRQTMDVETIPDMLDALNTTIKKDSPADFLYLVPYVYVHSPDMQGFSIHGDGGVIANPAERFDNVTEWFVTSARVLK</sequence>
<protein>
    <submittedName>
        <fullName evidence="5">Extracellular solute-binding protein family 5</fullName>
    </submittedName>
</protein>